<evidence type="ECO:0000256" key="1">
    <source>
        <dbReference type="SAM" id="MobiDB-lite"/>
    </source>
</evidence>
<name>A0AAW1SRI2_9CHLO</name>
<feature type="region of interest" description="Disordered" evidence="1">
    <location>
        <begin position="1"/>
        <end position="122"/>
    </location>
</feature>
<dbReference type="EMBL" id="JALJOV010001081">
    <property type="protein sequence ID" value="KAK9854817.1"/>
    <property type="molecule type" value="Genomic_DNA"/>
</dbReference>
<comment type="caution">
    <text evidence="2">The sequence shown here is derived from an EMBL/GenBank/DDBJ whole genome shotgun (WGS) entry which is preliminary data.</text>
</comment>
<dbReference type="AlphaFoldDB" id="A0AAW1SRI2"/>
<reference evidence="2 3" key="1">
    <citation type="journal article" date="2024" name="Nat. Commun.">
        <title>Phylogenomics reveals the evolutionary origins of lichenization in chlorophyte algae.</title>
        <authorList>
            <person name="Puginier C."/>
            <person name="Libourel C."/>
            <person name="Otte J."/>
            <person name="Skaloud P."/>
            <person name="Haon M."/>
            <person name="Grisel S."/>
            <person name="Petersen M."/>
            <person name="Berrin J.G."/>
            <person name="Delaux P.M."/>
            <person name="Dal Grande F."/>
            <person name="Keller J."/>
        </authorList>
    </citation>
    <scope>NUCLEOTIDE SEQUENCE [LARGE SCALE GENOMIC DNA]</scope>
    <source>
        <strain evidence="2 3">SAG 2523</strain>
    </source>
</reference>
<feature type="compositionally biased region" description="Polar residues" evidence="1">
    <location>
        <begin position="14"/>
        <end position="31"/>
    </location>
</feature>
<feature type="compositionally biased region" description="Basic and acidic residues" evidence="1">
    <location>
        <begin position="1"/>
        <end position="13"/>
    </location>
</feature>
<sequence>MFGKRHQCEDSRTKFTQKATAQANGTGYTKANQRQHTPHPTTQNPPRPTAQGEQPRDPYNSQGRAVGRSRAGRACVGGLASDTPDTSSISEAKLNPWVVRPPGNYRSKSSKVAPRAEQQPIL</sequence>
<dbReference type="Proteomes" id="UP001485043">
    <property type="component" value="Unassembled WGS sequence"/>
</dbReference>
<protein>
    <submittedName>
        <fullName evidence="2">Uncharacterized protein</fullName>
    </submittedName>
</protein>
<organism evidence="2 3">
    <name type="scientific">Apatococcus fuscideae</name>
    <dbReference type="NCBI Taxonomy" id="2026836"/>
    <lineage>
        <taxon>Eukaryota</taxon>
        <taxon>Viridiplantae</taxon>
        <taxon>Chlorophyta</taxon>
        <taxon>core chlorophytes</taxon>
        <taxon>Trebouxiophyceae</taxon>
        <taxon>Chlorellales</taxon>
        <taxon>Chlorellaceae</taxon>
        <taxon>Apatococcus</taxon>
    </lineage>
</organism>
<accession>A0AAW1SRI2</accession>
<gene>
    <name evidence="2" type="ORF">WJX84_002871</name>
</gene>
<feature type="compositionally biased region" description="Low complexity" evidence="1">
    <location>
        <begin position="63"/>
        <end position="78"/>
    </location>
</feature>
<proteinExistence type="predicted"/>
<evidence type="ECO:0000313" key="3">
    <source>
        <dbReference type="Proteomes" id="UP001485043"/>
    </source>
</evidence>
<keyword evidence="3" id="KW-1185">Reference proteome</keyword>
<feature type="compositionally biased region" description="Low complexity" evidence="1">
    <location>
        <begin position="32"/>
        <end position="42"/>
    </location>
</feature>
<evidence type="ECO:0000313" key="2">
    <source>
        <dbReference type="EMBL" id="KAK9854817.1"/>
    </source>
</evidence>